<dbReference type="HOGENOM" id="CLU_2810172_0_0_5"/>
<dbReference type="RefSeq" id="WP_011542825.1">
    <property type="nucleotide sequence ID" value="NC_008048.1"/>
</dbReference>
<proteinExistence type="predicted"/>
<dbReference type="STRING" id="317655.Sala_2554"/>
<protein>
    <submittedName>
        <fullName evidence="2">Uncharacterized protein</fullName>
    </submittedName>
</protein>
<evidence type="ECO:0000313" key="3">
    <source>
        <dbReference type="Proteomes" id="UP000006578"/>
    </source>
</evidence>
<dbReference type="EMBL" id="CP000356">
    <property type="protein sequence ID" value="ABF54260.1"/>
    <property type="molecule type" value="Genomic_DNA"/>
</dbReference>
<evidence type="ECO:0000256" key="1">
    <source>
        <dbReference type="SAM" id="MobiDB-lite"/>
    </source>
</evidence>
<sequence>MHVNCMEMMMGGGGGLMMIGMGLVWLLVVLVLILAAAALVKYLRSGPRITNTRAGPPDNESGTTRSL</sequence>
<evidence type="ECO:0000313" key="2">
    <source>
        <dbReference type="EMBL" id="ABF54260.1"/>
    </source>
</evidence>
<name>Q1GQ12_SPHAL</name>
<dbReference type="KEGG" id="sal:Sala_2554"/>
<gene>
    <name evidence="2" type="ordered locus">Sala_2554</name>
</gene>
<reference evidence="2 3" key="1">
    <citation type="journal article" date="2009" name="Proc. Natl. Acad. Sci. U.S.A.">
        <title>The genomic basis of trophic strategy in marine bacteria.</title>
        <authorList>
            <person name="Lauro F.M."/>
            <person name="McDougald D."/>
            <person name="Thomas T."/>
            <person name="Williams T.J."/>
            <person name="Egan S."/>
            <person name="Rice S."/>
            <person name="DeMaere M.Z."/>
            <person name="Ting L."/>
            <person name="Ertan H."/>
            <person name="Johnson J."/>
            <person name="Ferriera S."/>
            <person name="Lapidus A."/>
            <person name="Anderson I."/>
            <person name="Kyrpides N."/>
            <person name="Munk A.C."/>
            <person name="Detter C."/>
            <person name="Han C.S."/>
            <person name="Brown M.V."/>
            <person name="Robb F.T."/>
            <person name="Kjelleberg S."/>
            <person name="Cavicchioli R."/>
        </authorList>
    </citation>
    <scope>NUCLEOTIDE SEQUENCE [LARGE SCALE GENOMIC DNA]</scope>
    <source>
        <strain evidence="3">DSM 13593 / LMG 18877 / RB2256</strain>
    </source>
</reference>
<accession>Q1GQ12</accession>
<dbReference type="Proteomes" id="UP000006578">
    <property type="component" value="Chromosome"/>
</dbReference>
<dbReference type="AlphaFoldDB" id="Q1GQ12"/>
<keyword evidence="3" id="KW-1185">Reference proteome</keyword>
<organism evidence="2 3">
    <name type="scientific">Sphingopyxis alaskensis (strain DSM 13593 / LMG 18877 / RB2256)</name>
    <name type="common">Sphingomonas alaskensis</name>
    <dbReference type="NCBI Taxonomy" id="317655"/>
    <lineage>
        <taxon>Bacteria</taxon>
        <taxon>Pseudomonadati</taxon>
        <taxon>Pseudomonadota</taxon>
        <taxon>Alphaproteobacteria</taxon>
        <taxon>Sphingomonadales</taxon>
        <taxon>Sphingomonadaceae</taxon>
        <taxon>Sphingopyxis</taxon>
    </lineage>
</organism>
<feature type="region of interest" description="Disordered" evidence="1">
    <location>
        <begin position="48"/>
        <end position="67"/>
    </location>
</feature>